<dbReference type="GO" id="GO:0034976">
    <property type="term" value="P:response to endoplasmic reticulum stress"/>
    <property type="evidence" value="ECO:0000318"/>
    <property type="project" value="GO_Central"/>
</dbReference>
<feature type="compositionally biased region" description="Polar residues" evidence="1">
    <location>
        <begin position="216"/>
        <end position="228"/>
    </location>
</feature>
<gene>
    <name evidence="3" type="ORF">THAPSDRAFT_20868</name>
</gene>
<organism evidence="3 4">
    <name type="scientific">Thalassiosira pseudonana</name>
    <name type="common">Marine diatom</name>
    <name type="synonym">Cyclotella nana</name>
    <dbReference type="NCBI Taxonomy" id="35128"/>
    <lineage>
        <taxon>Eukaryota</taxon>
        <taxon>Sar</taxon>
        <taxon>Stramenopiles</taxon>
        <taxon>Ochrophyta</taxon>
        <taxon>Bacillariophyta</taxon>
        <taxon>Coscinodiscophyceae</taxon>
        <taxon>Thalassiosirophycidae</taxon>
        <taxon>Thalassiosirales</taxon>
        <taxon>Thalassiosiraceae</taxon>
        <taxon>Thalassiosira</taxon>
    </lineage>
</organism>
<feature type="transmembrane region" description="Helical" evidence="2">
    <location>
        <begin position="295"/>
        <end position="320"/>
    </location>
</feature>
<dbReference type="HOGENOM" id="CLU_304746_0_0_1"/>
<feature type="compositionally biased region" description="Polar residues" evidence="1">
    <location>
        <begin position="142"/>
        <end position="161"/>
    </location>
</feature>
<feature type="transmembrane region" description="Helical" evidence="2">
    <location>
        <begin position="827"/>
        <end position="844"/>
    </location>
</feature>
<dbReference type="EMBL" id="CM000638">
    <property type="protein sequence ID" value="EED95915.1"/>
    <property type="molecule type" value="Genomic_DNA"/>
</dbReference>
<evidence type="ECO:0000256" key="2">
    <source>
        <dbReference type="SAM" id="Phobius"/>
    </source>
</evidence>
<dbReference type="eggNOG" id="KOG2092">
    <property type="taxonomic scope" value="Eukaryota"/>
</dbReference>
<feature type="region of interest" description="Disordered" evidence="1">
    <location>
        <begin position="947"/>
        <end position="975"/>
    </location>
</feature>
<feature type="region of interest" description="Disordered" evidence="1">
    <location>
        <begin position="67"/>
        <end position="204"/>
    </location>
</feature>
<dbReference type="Proteomes" id="UP000001449">
    <property type="component" value="Chromosome 1"/>
</dbReference>
<dbReference type="AlphaFoldDB" id="B8BR68"/>
<sequence>MEPIPIDNAHSGVFDTIMRDGGGIHQRVPSTPTAYRSLVVSISPVNQHDSDVDTEDVDVGRIGEEEMLRMPSLSIEENESPSSPRGGLRRRAASNSSAESSVRSGWRPSGSPSSTSTTSSNSSPQGSPRGNRSATVAPPITIPSSPLQNQSVATTSLQPRATHSPTTSLSYTSSSSGDDSSGSNSVSTYSRRETQVTTNTATTSLAQRAIQMQLRQSERLQSFSSSRQGRARAIERDGSDSDSDDASARDNSSDEDDSNEDAESSDSSSSIHTHDDGPSSNGGCNQLNVYRIMRLSFFVGCLHLFVLFSLHVTYVGPYAFRREGKGMVPKALRRALLSGLNRLQTTGGNTLRHLLDTDKDDNEDQFLANCIASALSTRSVKDRGGYFAMFGDGGTSDGKRRSLLESDLFDDTYLNNVTDDFGYYYDDDPWVPEGERKLPESSSSVQLLQPPLLGKDEILQIKILYGGKCSGKCSRVRTVQCPEATNNTESEGEGEVGNKISSLQQLADGQVNIDNEIMGRFRLRGHQRRSKWIQQVDEYRSSTSSDEVAEGFFEVNHEDMANDETNSRRRLDSVNINVTTKKVEEDELSSSSFWEEPHYRYAIDDALLYLDEKSAYLHNITIVNVTVTERCLSSGSDDGNLSMLETIGEFLSQIYGMDSIIINQLMYGVRSPDGSFQSGHVQSMETKERWGWRKEQLDAYENGSFVELVLKKIGVLLMSLLAFFLITSVTSLIVRVLTSSGVVLMFPLFTCFRSFGMPGADERILALSYPWIGSARRAVANEQIHPQTHLVWAHVAKIVLYYVMYEACQAAWSVVLYAKSIPEALPVWIYGFAMIWEYFSMVFVRSAMSVHFFPRITLIYFALYHVYFYSVPYGYFDVALIPLFLFMTHAMLYTMLALELPNSARGTISVECPREVYNKLSWPEWSSQVPAEWTMFLPPNSRQTPIHDRVESSNDVPTQQNVVTTSSTDATTLDA</sequence>
<keyword evidence="2" id="KW-1133">Transmembrane helix</keyword>
<dbReference type="RefSeq" id="XP_002286274.1">
    <property type="nucleotide sequence ID" value="XM_002286238.1"/>
</dbReference>
<dbReference type="PANTHER" id="PTHR21650:SF4">
    <property type="entry name" value="MEMBRALIN"/>
    <property type="match status" value="1"/>
</dbReference>
<keyword evidence="2" id="KW-0812">Transmembrane</keyword>
<proteinExistence type="predicted"/>
<feature type="compositionally biased region" description="Low complexity" evidence="1">
    <location>
        <begin position="93"/>
        <end position="130"/>
    </location>
</feature>
<dbReference type="GeneID" id="7443100"/>
<dbReference type="InParanoid" id="B8BR68"/>
<feature type="compositionally biased region" description="Acidic residues" evidence="1">
    <location>
        <begin position="253"/>
        <end position="264"/>
    </location>
</feature>
<dbReference type="PaxDb" id="35128-Thaps20868"/>
<accession>B8BR68</accession>
<dbReference type="KEGG" id="tps:THAPSDRAFT_20868"/>
<protein>
    <recommendedName>
        <fullName evidence="5">Transmembrane protein</fullName>
    </recommendedName>
</protein>
<evidence type="ECO:0000313" key="4">
    <source>
        <dbReference type="Proteomes" id="UP000001449"/>
    </source>
</evidence>
<evidence type="ECO:0008006" key="5">
    <source>
        <dbReference type="Google" id="ProtNLM"/>
    </source>
</evidence>
<evidence type="ECO:0000313" key="3">
    <source>
        <dbReference type="EMBL" id="EED95915.1"/>
    </source>
</evidence>
<feature type="region of interest" description="Disordered" evidence="1">
    <location>
        <begin position="216"/>
        <end position="281"/>
    </location>
</feature>
<reference evidence="3 4" key="2">
    <citation type="journal article" date="2008" name="Nature">
        <title>The Phaeodactylum genome reveals the evolutionary history of diatom genomes.</title>
        <authorList>
            <person name="Bowler C."/>
            <person name="Allen A.E."/>
            <person name="Badger J.H."/>
            <person name="Grimwood J."/>
            <person name="Jabbari K."/>
            <person name="Kuo A."/>
            <person name="Maheswari U."/>
            <person name="Martens C."/>
            <person name="Maumus F."/>
            <person name="Otillar R.P."/>
            <person name="Rayko E."/>
            <person name="Salamov A."/>
            <person name="Vandepoele K."/>
            <person name="Beszteri B."/>
            <person name="Gruber A."/>
            <person name="Heijde M."/>
            <person name="Katinka M."/>
            <person name="Mock T."/>
            <person name="Valentin K."/>
            <person name="Verret F."/>
            <person name="Berges J.A."/>
            <person name="Brownlee C."/>
            <person name="Cadoret J.P."/>
            <person name="Chiovitti A."/>
            <person name="Choi C.J."/>
            <person name="Coesel S."/>
            <person name="De Martino A."/>
            <person name="Detter J.C."/>
            <person name="Durkin C."/>
            <person name="Falciatore A."/>
            <person name="Fournet J."/>
            <person name="Haruta M."/>
            <person name="Huysman M.J."/>
            <person name="Jenkins B.D."/>
            <person name="Jiroutova K."/>
            <person name="Jorgensen R.E."/>
            <person name="Joubert Y."/>
            <person name="Kaplan A."/>
            <person name="Kroger N."/>
            <person name="Kroth P.G."/>
            <person name="La Roche J."/>
            <person name="Lindquist E."/>
            <person name="Lommer M."/>
            <person name="Martin-Jezequel V."/>
            <person name="Lopez P.J."/>
            <person name="Lucas S."/>
            <person name="Mangogna M."/>
            <person name="McGinnis K."/>
            <person name="Medlin L.K."/>
            <person name="Montsant A."/>
            <person name="Oudot-Le Secq M.P."/>
            <person name="Napoli C."/>
            <person name="Obornik M."/>
            <person name="Parker M.S."/>
            <person name="Petit J.L."/>
            <person name="Porcel B.M."/>
            <person name="Poulsen N."/>
            <person name="Robison M."/>
            <person name="Rychlewski L."/>
            <person name="Rynearson T.A."/>
            <person name="Schmutz J."/>
            <person name="Shapiro H."/>
            <person name="Siaut M."/>
            <person name="Stanley M."/>
            <person name="Sussman M.R."/>
            <person name="Taylor A.R."/>
            <person name="Vardi A."/>
            <person name="von Dassow P."/>
            <person name="Vyverman W."/>
            <person name="Willis A."/>
            <person name="Wyrwicz L.S."/>
            <person name="Rokhsar D.S."/>
            <person name="Weissenbach J."/>
            <person name="Armbrust E.V."/>
            <person name="Green B.R."/>
            <person name="Van de Peer Y."/>
            <person name="Grigoriev I.V."/>
        </authorList>
    </citation>
    <scope>NUCLEOTIDE SEQUENCE [LARGE SCALE GENOMIC DNA]</scope>
    <source>
        <strain evidence="3 4">CCMP1335</strain>
    </source>
</reference>
<keyword evidence="4" id="KW-1185">Reference proteome</keyword>
<feature type="transmembrane region" description="Helical" evidence="2">
    <location>
        <begin position="879"/>
        <end position="898"/>
    </location>
</feature>
<feature type="transmembrane region" description="Helical" evidence="2">
    <location>
        <begin position="856"/>
        <end position="873"/>
    </location>
</feature>
<feature type="transmembrane region" description="Helical" evidence="2">
    <location>
        <begin position="715"/>
        <end position="737"/>
    </location>
</feature>
<reference evidence="3 4" key="1">
    <citation type="journal article" date="2004" name="Science">
        <title>The genome of the diatom Thalassiosira pseudonana: ecology, evolution, and metabolism.</title>
        <authorList>
            <person name="Armbrust E.V."/>
            <person name="Berges J.A."/>
            <person name="Bowler C."/>
            <person name="Green B.R."/>
            <person name="Martinez D."/>
            <person name="Putnam N.H."/>
            <person name="Zhou S."/>
            <person name="Allen A.E."/>
            <person name="Apt K.E."/>
            <person name="Bechner M."/>
            <person name="Brzezinski M.A."/>
            <person name="Chaal B.K."/>
            <person name="Chiovitti A."/>
            <person name="Davis A.K."/>
            <person name="Demarest M.S."/>
            <person name="Detter J.C."/>
            <person name="Glavina T."/>
            <person name="Goodstein D."/>
            <person name="Hadi M.Z."/>
            <person name="Hellsten U."/>
            <person name="Hildebrand M."/>
            <person name="Jenkins B.D."/>
            <person name="Jurka J."/>
            <person name="Kapitonov V.V."/>
            <person name="Kroger N."/>
            <person name="Lau W.W."/>
            <person name="Lane T.W."/>
            <person name="Larimer F.W."/>
            <person name="Lippmeier J.C."/>
            <person name="Lucas S."/>
            <person name="Medina M."/>
            <person name="Montsant A."/>
            <person name="Obornik M."/>
            <person name="Parker M.S."/>
            <person name="Palenik B."/>
            <person name="Pazour G.J."/>
            <person name="Richardson P.M."/>
            <person name="Rynearson T.A."/>
            <person name="Saito M.A."/>
            <person name="Schwartz D.C."/>
            <person name="Thamatrakoln K."/>
            <person name="Valentin K."/>
            <person name="Vardi A."/>
            <person name="Wilkerson F.P."/>
            <person name="Rokhsar D.S."/>
        </authorList>
    </citation>
    <scope>NUCLEOTIDE SEQUENCE [LARGE SCALE GENOMIC DNA]</scope>
    <source>
        <strain evidence="3 4">CCMP1335</strain>
    </source>
</reference>
<feature type="compositionally biased region" description="Low complexity" evidence="1">
    <location>
        <begin position="162"/>
        <end position="189"/>
    </location>
</feature>
<evidence type="ECO:0000256" key="1">
    <source>
        <dbReference type="SAM" id="MobiDB-lite"/>
    </source>
</evidence>
<dbReference type="GO" id="GO:1904294">
    <property type="term" value="P:positive regulation of ERAD pathway"/>
    <property type="evidence" value="ECO:0000318"/>
    <property type="project" value="GO_Central"/>
</dbReference>
<name>B8BR68_THAPS</name>
<dbReference type="PANTHER" id="PTHR21650">
    <property type="entry name" value="MEMBRALIN/KINETOCHORE PROTEIN NUF2"/>
    <property type="match status" value="1"/>
</dbReference>
<keyword evidence="2" id="KW-0472">Membrane</keyword>
<feature type="compositionally biased region" description="Polar residues" evidence="1">
    <location>
        <begin position="195"/>
        <end position="204"/>
    </location>
</feature>
<dbReference type="GO" id="GO:0005783">
    <property type="term" value="C:endoplasmic reticulum"/>
    <property type="evidence" value="ECO:0000318"/>
    <property type="project" value="GO_Central"/>
</dbReference>
<feature type="compositionally biased region" description="Low complexity" evidence="1">
    <location>
        <begin position="962"/>
        <end position="975"/>
    </location>
</feature>